<gene>
    <name evidence="8" type="ORF">NDN08_004996</name>
</gene>
<dbReference type="InterPro" id="IPR036236">
    <property type="entry name" value="Znf_C2H2_sf"/>
</dbReference>
<reference evidence="8 9" key="1">
    <citation type="journal article" date="2023" name="Nat. Commun.">
        <title>Origin of minicircular mitochondrial genomes in red algae.</title>
        <authorList>
            <person name="Lee Y."/>
            <person name="Cho C.H."/>
            <person name="Lee Y.M."/>
            <person name="Park S.I."/>
            <person name="Yang J.H."/>
            <person name="West J.A."/>
            <person name="Bhattacharya D."/>
            <person name="Yoon H.S."/>
        </authorList>
    </citation>
    <scope>NUCLEOTIDE SEQUENCE [LARGE SCALE GENOMIC DNA]</scope>
    <source>
        <strain evidence="8 9">CCMP1338</strain>
        <tissue evidence="8">Whole cell</tissue>
    </source>
</reference>
<evidence type="ECO:0000256" key="4">
    <source>
        <dbReference type="ARBA" id="ARBA00022723"/>
    </source>
</evidence>
<dbReference type="InterPro" id="IPR040048">
    <property type="entry name" value="ZNF277"/>
</dbReference>
<dbReference type="SUPFAM" id="SSF57667">
    <property type="entry name" value="beta-beta-alpha zinc fingers"/>
    <property type="match status" value="1"/>
</dbReference>
<dbReference type="GO" id="GO:0005737">
    <property type="term" value="C:cytoplasm"/>
    <property type="evidence" value="ECO:0007669"/>
    <property type="project" value="UniProtKB-SubCell"/>
</dbReference>
<evidence type="ECO:0000256" key="1">
    <source>
        <dbReference type="ARBA" id="ARBA00004496"/>
    </source>
</evidence>
<proteinExistence type="predicted"/>
<evidence type="ECO:0000313" key="9">
    <source>
        <dbReference type="Proteomes" id="UP001157974"/>
    </source>
</evidence>
<evidence type="ECO:0000313" key="8">
    <source>
        <dbReference type="EMBL" id="KAJ8901136.1"/>
    </source>
</evidence>
<feature type="compositionally biased region" description="Acidic residues" evidence="6">
    <location>
        <begin position="76"/>
        <end position="95"/>
    </location>
</feature>
<dbReference type="PANTHER" id="PTHR13267">
    <property type="entry name" value="ZINC FINGER PROTEIN 277"/>
    <property type="match status" value="1"/>
</dbReference>
<evidence type="ECO:0000256" key="3">
    <source>
        <dbReference type="ARBA" id="ARBA00022490"/>
    </source>
</evidence>
<feature type="region of interest" description="Disordered" evidence="6">
    <location>
        <begin position="57"/>
        <end position="103"/>
    </location>
</feature>
<dbReference type="GO" id="GO:0035242">
    <property type="term" value="F:protein-arginine omega-N asymmetric methyltransferase activity"/>
    <property type="evidence" value="ECO:0007669"/>
    <property type="project" value="UniProtKB-EC"/>
</dbReference>
<protein>
    <recommendedName>
        <fullName evidence="2">type I protein arginine methyltransferase</fullName>
        <ecNumber evidence="2">2.1.1.319</ecNumber>
    </recommendedName>
</protein>
<feature type="compositionally biased region" description="Basic and acidic residues" evidence="6">
    <location>
        <begin position="9"/>
        <end position="39"/>
    </location>
</feature>
<feature type="domain" description="Protein arginine N-methyltransferase 3-like C2H2 zinc finger" evidence="7">
    <location>
        <begin position="132"/>
        <end position="181"/>
    </location>
</feature>
<evidence type="ECO:0000256" key="6">
    <source>
        <dbReference type="SAM" id="MobiDB-lite"/>
    </source>
</evidence>
<organism evidence="8 9">
    <name type="scientific">Rhodosorus marinus</name>
    <dbReference type="NCBI Taxonomy" id="101924"/>
    <lineage>
        <taxon>Eukaryota</taxon>
        <taxon>Rhodophyta</taxon>
        <taxon>Stylonematophyceae</taxon>
        <taxon>Stylonematales</taxon>
        <taxon>Stylonemataceae</taxon>
        <taxon>Rhodosorus</taxon>
    </lineage>
</organism>
<dbReference type="GO" id="GO:0046872">
    <property type="term" value="F:metal ion binding"/>
    <property type="evidence" value="ECO:0007669"/>
    <property type="project" value="UniProtKB-KW"/>
</dbReference>
<dbReference type="AlphaFoldDB" id="A0AAV8UKG1"/>
<dbReference type="EMBL" id="JAMWBK010000012">
    <property type="protein sequence ID" value="KAJ8901136.1"/>
    <property type="molecule type" value="Genomic_DNA"/>
</dbReference>
<evidence type="ECO:0000256" key="5">
    <source>
        <dbReference type="ARBA" id="ARBA00022833"/>
    </source>
</evidence>
<keyword evidence="3" id="KW-0963">Cytoplasm</keyword>
<evidence type="ECO:0000256" key="2">
    <source>
        <dbReference type="ARBA" id="ARBA00011925"/>
    </source>
</evidence>
<dbReference type="InterPro" id="IPR049482">
    <property type="entry name" value="ANM3-like_C2H2_Zf"/>
</dbReference>
<feature type="compositionally biased region" description="Basic and acidic residues" evidence="6">
    <location>
        <begin position="57"/>
        <end position="75"/>
    </location>
</feature>
<comment type="subcellular location">
    <subcellularLocation>
        <location evidence="1">Cytoplasm</location>
    </subcellularLocation>
</comment>
<keyword evidence="9" id="KW-1185">Reference proteome</keyword>
<feature type="region of interest" description="Disordered" evidence="6">
    <location>
        <begin position="1"/>
        <end position="42"/>
    </location>
</feature>
<dbReference type="Proteomes" id="UP001157974">
    <property type="component" value="Unassembled WGS sequence"/>
</dbReference>
<dbReference type="PANTHER" id="PTHR13267:SF3">
    <property type="entry name" value="ZINC FINGER PROTEIN 277"/>
    <property type="match status" value="1"/>
</dbReference>
<evidence type="ECO:0000259" key="7">
    <source>
        <dbReference type="Pfam" id="PF21137"/>
    </source>
</evidence>
<name>A0AAV8UKG1_9RHOD</name>
<dbReference type="Pfam" id="PF21137">
    <property type="entry name" value="ANM3_C2H2_Zf"/>
    <property type="match status" value="1"/>
</dbReference>
<comment type="caution">
    <text evidence="8">The sequence shown here is derived from an EMBL/GenBank/DDBJ whole genome shotgun (WGS) entry which is preliminary data.</text>
</comment>
<dbReference type="EC" id="2.1.1.319" evidence="2"/>
<keyword evidence="5" id="KW-0862">Zinc</keyword>
<keyword evidence="4" id="KW-0479">Metal-binding</keyword>
<accession>A0AAV8UKG1</accession>
<sequence length="217" mass="24862">MESEEKDESDQKGIEPAGCKDRGRVDDAYEAASRMKDEMSAYSPEVVAELVNARKVAEGADDWQREEPEERRNTLDEDDQDQLEDNDDVSNEEDQPCLGLFDDVTDPSPAACLRRSKNEYNVDILQIATERNLDFYQRIRLVNYIRKRRIHDHVDAQVLAQEVNSITDKDAIFNDESLLTPIVDDDALLTVLEADEDWEDEEDEQVVADAVRRAVLQ</sequence>